<dbReference type="Proteomes" id="UP000503313">
    <property type="component" value="Chromosome"/>
</dbReference>
<evidence type="ECO:0000256" key="1">
    <source>
        <dbReference type="ARBA" id="ARBA00004442"/>
    </source>
</evidence>
<evidence type="ECO:0000256" key="6">
    <source>
        <dbReference type="ARBA" id="ARBA00023136"/>
    </source>
</evidence>
<keyword evidence="4" id="KW-1134">Transmembrane beta strand</keyword>
<dbReference type="RefSeq" id="WP_129011943.1">
    <property type="nucleotide sequence ID" value="NZ_CP053835.1"/>
</dbReference>
<comment type="similarity">
    <text evidence="2">Belongs to the outer membrane factor (OMF) (TC 1.B.17) family.</text>
</comment>
<sequence>MNKYFLTTLFFLFSSNSYAKSYELNFLVDVNSEKYVKEIKNETKALFSSDDKINFKIDICKDSCETKLESYDFSLLQETKKLKNSSNSILTYNHIYSEYDESKLIRASALIIFEYLKENKKNKYLHLENEFLEEKKQEIKSENNIDLKDLFSLAKQNNLQILQSLNSMKLSKLDVDESKTNYKPQIDFYSNLIQIDGDRAKYSSGLYSEGTVDVGVKLTQLIYSDKVIKNIKIKELLEKSNKNGVKAKVDEVFYSVVLTYLNIIKANNHNDIMKIKQNFIKQNLSFAKQRVEIGVQDRSDIYRWESELANVNIELANSIKELDSLKIELANLLQINKNFSFFDYGMESKIFKILNQDSINFISNEKVQELFLDEIIYSHSTLKQLHDLIVAKNEEYKMNKASRYLPTIAFEGNARKIVDRYAQGSNTTRYWDNDEYQAVINLTLPIYEGGLKSVNIEKNEVELLNLKLQYNEIKNLIEKNVEQNYDSLKKSYEKISFSKTAQEFAQKNFELIQDRYKMGNENIISLLDAQNAYIVSRLNENISIIDYLIDLSSIYYFSGNIDILIDINKKDNLEKKILKVTKES</sequence>
<evidence type="ECO:0000256" key="3">
    <source>
        <dbReference type="ARBA" id="ARBA00022448"/>
    </source>
</evidence>
<organism evidence="9 10">
    <name type="scientific">Arcobacter defluvii</name>
    <dbReference type="NCBI Taxonomy" id="873191"/>
    <lineage>
        <taxon>Bacteria</taxon>
        <taxon>Pseudomonadati</taxon>
        <taxon>Campylobacterota</taxon>
        <taxon>Epsilonproteobacteria</taxon>
        <taxon>Campylobacterales</taxon>
        <taxon>Arcobacteraceae</taxon>
        <taxon>Arcobacter</taxon>
    </lineage>
</organism>
<dbReference type="KEGG" id="adz:ADFLV_2307"/>
<dbReference type="EMBL" id="CP053835">
    <property type="protein sequence ID" value="QKF78313.1"/>
    <property type="molecule type" value="Genomic_DNA"/>
</dbReference>
<evidence type="ECO:0000256" key="8">
    <source>
        <dbReference type="SAM" id="Coils"/>
    </source>
</evidence>
<keyword evidence="6" id="KW-0472">Membrane</keyword>
<proteinExistence type="inferred from homology"/>
<dbReference type="PANTHER" id="PTHR30026:SF20">
    <property type="entry name" value="OUTER MEMBRANE PROTEIN TOLC"/>
    <property type="match status" value="1"/>
</dbReference>
<dbReference type="InterPro" id="IPR051906">
    <property type="entry name" value="TolC-like"/>
</dbReference>
<evidence type="ECO:0000313" key="9">
    <source>
        <dbReference type="EMBL" id="QKF78313.1"/>
    </source>
</evidence>
<keyword evidence="8" id="KW-0175">Coiled coil</keyword>
<dbReference type="Gene3D" id="1.20.1600.10">
    <property type="entry name" value="Outer membrane efflux proteins (OEP)"/>
    <property type="match status" value="1"/>
</dbReference>
<dbReference type="GO" id="GO:0015288">
    <property type="term" value="F:porin activity"/>
    <property type="evidence" value="ECO:0007669"/>
    <property type="project" value="TreeGrafter"/>
</dbReference>
<evidence type="ECO:0000313" key="10">
    <source>
        <dbReference type="Proteomes" id="UP000503313"/>
    </source>
</evidence>
<dbReference type="GO" id="GO:0015562">
    <property type="term" value="F:efflux transmembrane transporter activity"/>
    <property type="evidence" value="ECO:0007669"/>
    <property type="project" value="InterPro"/>
</dbReference>
<dbReference type="GO" id="GO:0009279">
    <property type="term" value="C:cell outer membrane"/>
    <property type="evidence" value="ECO:0007669"/>
    <property type="project" value="UniProtKB-SubCell"/>
</dbReference>
<comment type="subcellular location">
    <subcellularLocation>
        <location evidence="1">Cell outer membrane</location>
    </subcellularLocation>
</comment>
<keyword evidence="7" id="KW-0998">Cell outer membrane</keyword>
<reference evidence="9 10" key="1">
    <citation type="submission" date="2020-05" db="EMBL/GenBank/DDBJ databases">
        <title>Complete genome sequencing of Campylobacter and Arcobacter type strains.</title>
        <authorList>
            <person name="Miller W.G."/>
            <person name="Yee E."/>
        </authorList>
    </citation>
    <scope>NUCLEOTIDE SEQUENCE [LARGE SCALE GENOMIC DNA]</scope>
    <source>
        <strain evidence="9 10">LMG 25694</strain>
    </source>
</reference>
<accession>A0AAE7BFV1</accession>
<evidence type="ECO:0000256" key="7">
    <source>
        <dbReference type="ARBA" id="ARBA00023237"/>
    </source>
</evidence>
<gene>
    <name evidence="9" type="ORF">ADFLV_2307</name>
</gene>
<evidence type="ECO:0000256" key="4">
    <source>
        <dbReference type="ARBA" id="ARBA00022452"/>
    </source>
</evidence>
<keyword evidence="3" id="KW-0813">Transport</keyword>
<protein>
    <submittedName>
        <fullName evidence="9">RND family efflux system, outer membrane channel protein, TolC family</fullName>
    </submittedName>
</protein>
<dbReference type="AlphaFoldDB" id="A0AAE7BFV1"/>
<keyword evidence="10" id="KW-1185">Reference proteome</keyword>
<name>A0AAE7BFV1_9BACT</name>
<evidence type="ECO:0000256" key="2">
    <source>
        <dbReference type="ARBA" id="ARBA00007613"/>
    </source>
</evidence>
<dbReference type="Pfam" id="PF02321">
    <property type="entry name" value="OEP"/>
    <property type="match status" value="1"/>
</dbReference>
<dbReference type="SUPFAM" id="SSF56954">
    <property type="entry name" value="Outer membrane efflux proteins (OEP)"/>
    <property type="match status" value="1"/>
</dbReference>
<feature type="coiled-coil region" evidence="8">
    <location>
        <begin position="308"/>
        <end position="335"/>
    </location>
</feature>
<dbReference type="InterPro" id="IPR003423">
    <property type="entry name" value="OMP_efflux"/>
</dbReference>
<dbReference type="GO" id="GO:1990281">
    <property type="term" value="C:efflux pump complex"/>
    <property type="evidence" value="ECO:0007669"/>
    <property type="project" value="TreeGrafter"/>
</dbReference>
<evidence type="ECO:0000256" key="5">
    <source>
        <dbReference type="ARBA" id="ARBA00022692"/>
    </source>
</evidence>
<dbReference type="PANTHER" id="PTHR30026">
    <property type="entry name" value="OUTER MEMBRANE PROTEIN TOLC"/>
    <property type="match status" value="1"/>
</dbReference>
<keyword evidence="5" id="KW-0812">Transmembrane</keyword>